<gene>
    <name evidence="1" type="ORF">IXB28_03525</name>
</gene>
<dbReference type="InterPro" id="IPR036412">
    <property type="entry name" value="HAD-like_sf"/>
</dbReference>
<name>A0ABS5Y1F5_9CYAN</name>
<proteinExistence type="predicted"/>
<dbReference type="InterPro" id="IPR006379">
    <property type="entry name" value="HAD-SF_hydro_IIB"/>
</dbReference>
<organism evidence="1 2">
    <name type="scientific">Leptothoe kymatousa TAU-MAC 1615</name>
    <dbReference type="NCBI Taxonomy" id="2364775"/>
    <lineage>
        <taxon>Bacteria</taxon>
        <taxon>Bacillati</taxon>
        <taxon>Cyanobacteriota</taxon>
        <taxon>Cyanophyceae</taxon>
        <taxon>Nodosilineales</taxon>
        <taxon>Cymatolegaceae</taxon>
        <taxon>Leptothoe</taxon>
        <taxon>Leptothoe kymatousa</taxon>
    </lineage>
</organism>
<dbReference type="RefSeq" id="WP_215617160.1">
    <property type="nucleotide sequence ID" value="NZ_JADOER010000004.1"/>
</dbReference>
<dbReference type="Gene3D" id="3.90.1070.10">
    <property type="match status" value="1"/>
</dbReference>
<dbReference type="InterPro" id="IPR023214">
    <property type="entry name" value="HAD_sf"/>
</dbReference>
<evidence type="ECO:0000313" key="1">
    <source>
        <dbReference type="EMBL" id="MBT9311264.1"/>
    </source>
</evidence>
<protein>
    <submittedName>
        <fullName evidence="1">HAD family phosphatase</fullName>
    </submittedName>
</protein>
<dbReference type="NCBIfam" id="TIGR01484">
    <property type="entry name" value="HAD-SF-IIB"/>
    <property type="match status" value="1"/>
</dbReference>
<dbReference type="Proteomes" id="UP001196661">
    <property type="component" value="Unassembled WGS sequence"/>
</dbReference>
<accession>A0ABS5Y1F5</accession>
<reference evidence="1 2" key="1">
    <citation type="journal article" date="2021" name="Mar. Drugs">
        <title>Genome Reduction and Secondary Metabolism of the Marine Sponge-Associated Cyanobacterium Leptothoe.</title>
        <authorList>
            <person name="Konstantinou D."/>
            <person name="Popin R.V."/>
            <person name="Fewer D.P."/>
            <person name="Sivonen K."/>
            <person name="Gkelis S."/>
        </authorList>
    </citation>
    <scope>NUCLEOTIDE SEQUENCE [LARGE SCALE GENOMIC DNA]</scope>
    <source>
        <strain evidence="1 2">TAU-MAC 1615</strain>
    </source>
</reference>
<evidence type="ECO:0000313" key="2">
    <source>
        <dbReference type="Proteomes" id="UP001196661"/>
    </source>
</evidence>
<dbReference type="Pfam" id="PF08282">
    <property type="entry name" value="Hydrolase_3"/>
    <property type="match status" value="2"/>
</dbReference>
<dbReference type="EMBL" id="JADOER010000004">
    <property type="protein sequence ID" value="MBT9311264.1"/>
    <property type="molecule type" value="Genomic_DNA"/>
</dbReference>
<comment type="caution">
    <text evidence="1">The sequence shown here is derived from an EMBL/GenBank/DDBJ whole genome shotgun (WGS) entry which is preliminary data.</text>
</comment>
<dbReference type="SUPFAM" id="SSF56784">
    <property type="entry name" value="HAD-like"/>
    <property type="match status" value="1"/>
</dbReference>
<sequence length="222" mass="23762">MKYGIIATDYDGTLATDGVVADATIVAMERYREAGGKMLMVTGRELTNLQTACPRLDLFEGVVVENGAVFYRPSTDEMTLLAQPFPPEFMASLQAQDIEQLHQGQVIVTTWQPHGETVQRTIAELSLDAQVILNKRAVMVLPTGVDKASGLGTALKLLDLETEKVAGIGDAENDVDLLRRADVGVAVANALPSLKAIADKVTTQPRGAGVEELIGFILGDLL</sequence>
<dbReference type="PANTHER" id="PTHR10000">
    <property type="entry name" value="PHOSPHOSERINE PHOSPHATASE"/>
    <property type="match status" value="1"/>
</dbReference>
<dbReference type="PANTHER" id="PTHR10000:SF8">
    <property type="entry name" value="HAD SUPERFAMILY HYDROLASE-LIKE, TYPE 3"/>
    <property type="match status" value="1"/>
</dbReference>
<dbReference type="Gene3D" id="3.40.50.1000">
    <property type="entry name" value="HAD superfamily/HAD-like"/>
    <property type="match status" value="1"/>
</dbReference>
<keyword evidence="2" id="KW-1185">Reference proteome</keyword>